<evidence type="ECO:0000313" key="1">
    <source>
        <dbReference type="EMBL" id="CRL45556.1"/>
    </source>
</evidence>
<sequence>MAPWQAWGSGLTLTHAGAQTRLIYQGDKLAAELTLDDRQLTLQRLAVNGMSAPVVMQGKLTLAPGARLNVLT</sequence>
<dbReference type="EMBL" id="LN854557">
    <property type="protein sequence ID" value="CRL45556.1"/>
    <property type="molecule type" value="Genomic_DNA"/>
</dbReference>
<dbReference type="RefSeq" id="WP_166506675.1">
    <property type="nucleotide sequence ID" value="NZ_LN854557.1"/>
</dbReference>
<name>A0A193QK60_SODGM</name>
<dbReference type="AlphaFoldDB" id="A0A193QK60"/>
<accession>A0A193QK60</accession>
<organism evidence="1 2">
    <name type="scientific">Sodalis glossinidius (strain morsitans)</name>
    <dbReference type="NCBI Taxonomy" id="343509"/>
    <lineage>
        <taxon>Bacteria</taxon>
        <taxon>Pseudomonadati</taxon>
        <taxon>Pseudomonadota</taxon>
        <taxon>Gammaproteobacteria</taxon>
        <taxon>Enterobacterales</taxon>
        <taxon>Bruguierivoracaceae</taxon>
        <taxon>Sodalis</taxon>
    </lineage>
</organism>
<dbReference type="Proteomes" id="UP000245838">
    <property type="component" value="Chromosome sggmmb4_Chromosome"/>
</dbReference>
<gene>
    <name evidence="1" type="ORF">SGGMMB4_03365</name>
</gene>
<reference evidence="1 2" key="1">
    <citation type="submission" date="2015-05" db="EMBL/GenBank/DDBJ databases">
        <authorList>
            <person name="Goodhead I."/>
        </authorList>
    </citation>
    <scope>NUCLEOTIDE SEQUENCE [LARGE SCALE GENOMIC DNA]</scope>
    <source>
        <strain evidence="2">morsitans</strain>
    </source>
</reference>
<protein>
    <submittedName>
        <fullName evidence="1">Uncharacterized protein</fullName>
    </submittedName>
</protein>
<evidence type="ECO:0000313" key="2">
    <source>
        <dbReference type="Proteomes" id="UP000245838"/>
    </source>
</evidence>
<proteinExistence type="predicted"/>